<evidence type="ECO:0000313" key="1">
    <source>
        <dbReference type="EMBL" id="KJL29574.1"/>
    </source>
</evidence>
<gene>
    <name evidence="1" type="ORF">RS83_01591</name>
</gene>
<dbReference type="Proteomes" id="UP000033640">
    <property type="component" value="Unassembled WGS sequence"/>
</dbReference>
<organism evidence="1 2">
    <name type="scientific">Microbacterium oxydans</name>
    <dbReference type="NCBI Taxonomy" id="82380"/>
    <lineage>
        <taxon>Bacteria</taxon>
        <taxon>Bacillati</taxon>
        <taxon>Actinomycetota</taxon>
        <taxon>Actinomycetes</taxon>
        <taxon>Micrococcales</taxon>
        <taxon>Microbacteriaceae</taxon>
        <taxon>Microbacterium</taxon>
    </lineage>
</organism>
<sequence>MKIRPAAIAALTLTALLALAGCAGTTGSDNGMEGMDHGGSSSAPAETADANDADIMFASMMKEHHAQAIEMSDVLLSKDGVDERVVSLAEEIKAAQEPEIQQMDQWLEDWGAEMDSMEGMDHGSGMMSEEDMQALEDAAGPDAGRLFLEQMIQHHEGAVDMAQDEVDNGQNSDAVALAETIIDTQTEEIATMKEILATP</sequence>
<dbReference type="EMBL" id="JYIW01000023">
    <property type="protein sequence ID" value="KJL29574.1"/>
    <property type="molecule type" value="Genomic_DNA"/>
</dbReference>
<dbReference type="GeneID" id="87014539"/>
<name>A0A0F0LA70_9MICO</name>
<dbReference type="PATRIC" id="fig|82380.11.peg.1631"/>
<dbReference type="PANTHER" id="PTHR36933">
    <property type="entry name" value="SLL0788 PROTEIN"/>
    <property type="match status" value="1"/>
</dbReference>
<dbReference type="Pfam" id="PF03713">
    <property type="entry name" value="DUF305"/>
    <property type="match status" value="1"/>
</dbReference>
<proteinExistence type="predicted"/>
<comment type="caution">
    <text evidence="1">The sequence shown here is derived from an EMBL/GenBank/DDBJ whole genome shotgun (WGS) entry which is preliminary data.</text>
</comment>
<dbReference type="OrthoDB" id="26872at2"/>
<dbReference type="RefSeq" id="WP_029259139.1">
    <property type="nucleotide sequence ID" value="NZ_CP031338.1"/>
</dbReference>
<dbReference type="Gene3D" id="1.20.1260.10">
    <property type="match status" value="1"/>
</dbReference>
<protein>
    <submittedName>
        <fullName evidence="1">Uncharacterized protein</fullName>
    </submittedName>
</protein>
<dbReference type="InterPro" id="IPR005183">
    <property type="entry name" value="DUF305_CopM-like"/>
</dbReference>
<dbReference type="PROSITE" id="PS51257">
    <property type="entry name" value="PROKAR_LIPOPROTEIN"/>
    <property type="match status" value="1"/>
</dbReference>
<dbReference type="AlphaFoldDB" id="A0A0F0LA70"/>
<reference evidence="1 2" key="1">
    <citation type="submission" date="2015-02" db="EMBL/GenBank/DDBJ databases">
        <title>Draft genome sequences of ten Microbacterium spp. with emphasis on heavy metal contaminated environments.</title>
        <authorList>
            <person name="Corretto E."/>
        </authorList>
    </citation>
    <scope>NUCLEOTIDE SEQUENCE [LARGE SCALE GENOMIC DNA]</scope>
    <source>
        <strain evidence="1 2">BEL4b</strain>
    </source>
</reference>
<dbReference type="InterPro" id="IPR012347">
    <property type="entry name" value="Ferritin-like"/>
</dbReference>
<dbReference type="PANTHER" id="PTHR36933:SF1">
    <property type="entry name" value="SLL0788 PROTEIN"/>
    <property type="match status" value="1"/>
</dbReference>
<accession>A0A0F0LA70</accession>
<evidence type="ECO:0000313" key="2">
    <source>
        <dbReference type="Proteomes" id="UP000033640"/>
    </source>
</evidence>